<evidence type="ECO:0000313" key="1">
    <source>
        <dbReference type="EMBL" id="BAU83114.1"/>
    </source>
</evidence>
<dbReference type="KEGG" id="slau:SLA_2181"/>
<proteinExistence type="predicted"/>
<organism evidence="1 2">
    <name type="scientific">Streptomyces laurentii</name>
    <dbReference type="NCBI Taxonomy" id="39478"/>
    <lineage>
        <taxon>Bacteria</taxon>
        <taxon>Bacillati</taxon>
        <taxon>Actinomycetota</taxon>
        <taxon>Actinomycetes</taxon>
        <taxon>Kitasatosporales</taxon>
        <taxon>Streptomycetaceae</taxon>
        <taxon>Streptomyces</taxon>
    </lineage>
</organism>
<dbReference type="EMBL" id="AP017424">
    <property type="protein sequence ID" value="BAU83114.1"/>
    <property type="molecule type" value="Genomic_DNA"/>
</dbReference>
<reference evidence="1 2" key="1">
    <citation type="journal article" date="2016" name="Genome Announc.">
        <title>Complete Genome Sequence of Thiostrepton-Producing Streptomyces laurentii ATCC 31255.</title>
        <authorList>
            <person name="Doi K."/>
            <person name="Fujino Y."/>
            <person name="Nagayoshi Y."/>
            <person name="Ohshima T."/>
            <person name="Ogata S."/>
        </authorList>
    </citation>
    <scope>NUCLEOTIDE SEQUENCE [LARGE SCALE GENOMIC DNA]</scope>
    <source>
        <strain evidence="1 2">ATCC 31255</strain>
    </source>
</reference>
<dbReference type="InterPro" id="IPR043991">
    <property type="entry name" value="Gp3-like"/>
</dbReference>
<protein>
    <submittedName>
        <fullName evidence="1">Uncharacterized protein</fullName>
    </submittedName>
</protein>
<dbReference type="Pfam" id="PF18897">
    <property type="entry name" value="Gp3-like"/>
    <property type="match status" value="1"/>
</dbReference>
<evidence type="ECO:0000313" key="2">
    <source>
        <dbReference type="Proteomes" id="UP000217676"/>
    </source>
</evidence>
<keyword evidence="2" id="KW-1185">Reference proteome</keyword>
<name>A0A160NY23_STRLU</name>
<sequence length="231" mass="25449">MAIRIFETDPDAKPKANFSDDTVGRFHGGKQENGIPVALPEWRVTTGDPDVAEAIAQLMGGTPVETDSTSENFIEVLTNQEKVKVVLSGTDAISSDLKLWNGPSLIHHCDGVEFLSPDEDKGKPCRCPALMEDRKAAAKSKRGPAPSISVMFRLAEDYDLGIFRLQTGSWKLAEVLHEVENALDKIGTEAFCSLELELVEYTTKKGRDVSYRKPVIRVLKSWSDAIADPKF</sequence>
<dbReference type="Proteomes" id="UP000217676">
    <property type="component" value="Chromosome"/>
</dbReference>
<dbReference type="AlphaFoldDB" id="A0A160NY23"/>
<accession>A0A160NY23</accession>
<gene>
    <name evidence="1" type="ORF">SLA_2181</name>
</gene>
<dbReference type="RefSeq" id="WP_359875955.1">
    <property type="nucleotide sequence ID" value="NZ_JBEYHT010000016.1"/>
</dbReference>